<gene>
    <name evidence="2" type="ORF">ACTIVE_6307</name>
</gene>
<keyword evidence="3" id="KW-1185">Reference proteome</keyword>
<name>A0A7D3VWW7_ACTVE</name>
<proteinExistence type="predicted"/>
<sequence length="28" mass="3105">MSAPGSEETAARRAFRLRERGGSHESRC</sequence>
<dbReference type="AlphaFoldDB" id="A0A7D3VWW7"/>
<dbReference type="EMBL" id="CP053892">
    <property type="protein sequence ID" value="QKG24658.1"/>
    <property type="molecule type" value="Genomic_DNA"/>
</dbReference>
<accession>A0A7D3VWW7</accession>
<dbReference type="Proteomes" id="UP000501240">
    <property type="component" value="Chromosome"/>
</dbReference>
<reference evidence="2 3" key="1">
    <citation type="submission" date="2020-05" db="EMBL/GenBank/DDBJ databases">
        <title>Actinomadura verrucosospora NRRL-B18236 (PFL_A860) Genome sequencing and assembly.</title>
        <authorList>
            <person name="Samborskyy M."/>
        </authorList>
    </citation>
    <scope>NUCLEOTIDE SEQUENCE [LARGE SCALE GENOMIC DNA]</scope>
    <source>
        <strain evidence="2 3">NRRL:B18236</strain>
    </source>
</reference>
<feature type="region of interest" description="Disordered" evidence="1">
    <location>
        <begin position="1"/>
        <end position="28"/>
    </location>
</feature>
<evidence type="ECO:0000256" key="1">
    <source>
        <dbReference type="SAM" id="MobiDB-lite"/>
    </source>
</evidence>
<evidence type="ECO:0000313" key="2">
    <source>
        <dbReference type="EMBL" id="QKG24658.1"/>
    </source>
</evidence>
<organism evidence="2 3">
    <name type="scientific">Actinomadura verrucosospora</name>
    <dbReference type="NCBI Taxonomy" id="46165"/>
    <lineage>
        <taxon>Bacteria</taxon>
        <taxon>Bacillati</taxon>
        <taxon>Actinomycetota</taxon>
        <taxon>Actinomycetes</taxon>
        <taxon>Streptosporangiales</taxon>
        <taxon>Thermomonosporaceae</taxon>
        <taxon>Actinomadura</taxon>
    </lineage>
</organism>
<protein>
    <submittedName>
        <fullName evidence="2">Uncharacterized protein</fullName>
    </submittedName>
</protein>
<feature type="compositionally biased region" description="Basic and acidic residues" evidence="1">
    <location>
        <begin position="16"/>
        <end position="28"/>
    </location>
</feature>
<evidence type="ECO:0000313" key="3">
    <source>
        <dbReference type="Proteomes" id="UP000501240"/>
    </source>
</evidence>